<organism evidence="4 5">
    <name type="scientific">Streptomyces cyaneogriseus subsp. noncyanogenus</name>
    <dbReference type="NCBI Taxonomy" id="477245"/>
    <lineage>
        <taxon>Bacteria</taxon>
        <taxon>Bacillati</taxon>
        <taxon>Actinomycetota</taxon>
        <taxon>Actinomycetes</taxon>
        <taxon>Kitasatosporales</taxon>
        <taxon>Streptomycetaceae</taxon>
        <taxon>Streptomyces</taxon>
    </lineage>
</organism>
<name>A0A0C5G9I3_9ACTN</name>
<evidence type="ECO:0000313" key="5">
    <source>
        <dbReference type="Proteomes" id="UP000032234"/>
    </source>
</evidence>
<keyword evidence="3" id="KW-0326">Glycosidase</keyword>
<dbReference type="InterPro" id="IPR023296">
    <property type="entry name" value="Glyco_hydro_beta-prop_sf"/>
</dbReference>
<accession>A0A0C5G9I3</accession>
<keyword evidence="5" id="KW-1185">Reference proteome</keyword>
<sequence length="141" mass="15798">MIWQDFADIDVIRVGGVYYASASTMHYSPGAPVLRSYDLVNWEIAGHSVPVLDFGAKYDLNGARGYVRGIWASSLAYRPSNRTFYWLGQIDFARTYIYTATAVEGPWSRLTTIGTPYYDAGLLVDSDDSLYVAYGNSYNFV</sequence>
<dbReference type="GO" id="GO:0004553">
    <property type="term" value="F:hydrolase activity, hydrolyzing O-glycosyl compounds"/>
    <property type="evidence" value="ECO:0007669"/>
    <property type="project" value="InterPro"/>
</dbReference>
<dbReference type="HOGENOM" id="CLU_132172_0_0_11"/>
<dbReference type="PANTHER" id="PTHR42812:SF15">
    <property type="entry name" value="HYDROLASE, PUTATIVE (AFU_ORTHOLOGUE AFUA_2G00930)-RELATED"/>
    <property type="match status" value="1"/>
</dbReference>
<dbReference type="SUPFAM" id="SSF75005">
    <property type="entry name" value="Arabinanase/levansucrase/invertase"/>
    <property type="match status" value="1"/>
</dbReference>
<dbReference type="Pfam" id="PF04616">
    <property type="entry name" value="Glyco_hydro_43"/>
    <property type="match status" value="1"/>
</dbReference>
<dbReference type="InterPro" id="IPR006710">
    <property type="entry name" value="Glyco_hydro_43"/>
</dbReference>
<dbReference type="PATRIC" id="fig|477245.3.peg.6298"/>
<dbReference type="PANTHER" id="PTHR42812">
    <property type="entry name" value="BETA-XYLOSIDASE"/>
    <property type="match status" value="1"/>
</dbReference>
<evidence type="ECO:0000256" key="2">
    <source>
        <dbReference type="ARBA" id="ARBA00022801"/>
    </source>
</evidence>
<reference evidence="4 5" key="1">
    <citation type="submission" date="2015-02" db="EMBL/GenBank/DDBJ databases">
        <title>Genome sequence of thermotolerant Streptomyces cyaneogriseus subsp. Noncyanogenus NMWT1, the producer of nematocidal antibiotics nemadectin.</title>
        <authorList>
            <person name="Wang H."/>
            <person name="Li C."/>
            <person name="Xiang W."/>
            <person name="Wang X."/>
        </authorList>
    </citation>
    <scope>NUCLEOTIDE SEQUENCE [LARGE SCALE GENOMIC DNA]</scope>
    <source>
        <strain evidence="4 5">NMWT 1</strain>
    </source>
</reference>
<gene>
    <name evidence="4" type="ORF">TU94_29605</name>
</gene>
<dbReference type="STRING" id="477245.TU94_29605"/>
<dbReference type="GO" id="GO:0005975">
    <property type="term" value="P:carbohydrate metabolic process"/>
    <property type="evidence" value="ECO:0007669"/>
    <property type="project" value="InterPro"/>
</dbReference>
<evidence type="ECO:0000256" key="3">
    <source>
        <dbReference type="ARBA" id="ARBA00023295"/>
    </source>
</evidence>
<keyword evidence="2" id="KW-0378">Hydrolase</keyword>
<dbReference type="AlphaFoldDB" id="A0A0C5G9I3"/>
<proteinExistence type="inferred from homology"/>
<evidence type="ECO:0000313" key="4">
    <source>
        <dbReference type="EMBL" id="AJP04984.1"/>
    </source>
</evidence>
<protein>
    <submittedName>
        <fullName evidence="4">Uncharacterized protein</fullName>
    </submittedName>
</protein>
<evidence type="ECO:0000256" key="1">
    <source>
        <dbReference type="ARBA" id="ARBA00009865"/>
    </source>
</evidence>
<dbReference type="KEGG" id="scw:TU94_29605"/>
<dbReference type="EMBL" id="CP010849">
    <property type="protein sequence ID" value="AJP04984.1"/>
    <property type="molecule type" value="Genomic_DNA"/>
</dbReference>
<dbReference type="Gene3D" id="2.115.10.20">
    <property type="entry name" value="Glycosyl hydrolase domain, family 43"/>
    <property type="match status" value="1"/>
</dbReference>
<dbReference type="InterPro" id="IPR051795">
    <property type="entry name" value="Glycosyl_Hydrlase_43"/>
</dbReference>
<comment type="similarity">
    <text evidence="1">Belongs to the glycosyl hydrolase 43 family.</text>
</comment>
<dbReference type="Proteomes" id="UP000032234">
    <property type="component" value="Chromosome"/>
</dbReference>